<evidence type="ECO:0000313" key="10">
    <source>
        <dbReference type="Proteomes" id="UP000214646"/>
    </source>
</evidence>
<gene>
    <name evidence="7" type="primary">trmB</name>
    <name evidence="9" type="ORF">FRUB_00937</name>
</gene>
<reference evidence="10" key="1">
    <citation type="submission" date="2017-06" db="EMBL/GenBank/DDBJ databases">
        <title>Genome analysis of Fimbriiglobus ruber SP5, the first member of the order Planctomycetales with confirmed chitinolytic capability.</title>
        <authorList>
            <person name="Ravin N.V."/>
            <person name="Rakitin A.L."/>
            <person name="Ivanova A.A."/>
            <person name="Beletsky A.V."/>
            <person name="Kulichevskaya I.S."/>
            <person name="Mardanov A.V."/>
            <person name="Dedysh S.N."/>
        </authorList>
    </citation>
    <scope>NUCLEOTIDE SEQUENCE [LARGE SCALE GENOMIC DNA]</scope>
    <source>
        <strain evidence="10">SP5</strain>
    </source>
</reference>
<dbReference type="HAMAP" id="MF_01057">
    <property type="entry name" value="tRNA_methyltr_TrmB"/>
    <property type="match status" value="1"/>
</dbReference>
<feature type="binding site" evidence="7">
    <location>
        <position position="130"/>
    </location>
    <ligand>
        <name>S-adenosyl-L-methionine</name>
        <dbReference type="ChEBI" id="CHEBI:59789"/>
    </ligand>
</feature>
<keyword evidence="6 7" id="KW-0819">tRNA processing</keyword>
<evidence type="ECO:0000256" key="8">
    <source>
        <dbReference type="SAM" id="MobiDB-lite"/>
    </source>
</evidence>
<dbReference type="NCBIfam" id="TIGR00091">
    <property type="entry name" value="tRNA (guanosine(46)-N7)-methyltransferase TrmB"/>
    <property type="match status" value="1"/>
</dbReference>
<dbReference type="SUPFAM" id="SSF53335">
    <property type="entry name" value="S-adenosyl-L-methionine-dependent methyltransferases"/>
    <property type="match status" value="1"/>
</dbReference>
<dbReference type="PROSITE" id="PS51625">
    <property type="entry name" value="SAM_MT_TRMB"/>
    <property type="match status" value="1"/>
</dbReference>
<dbReference type="PANTHER" id="PTHR23417:SF14">
    <property type="entry name" value="PENTACOTRIPEPTIDE-REPEAT REGION OF PRORP DOMAIN-CONTAINING PROTEIN"/>
    <property type="match status" value="1"/>
</dbReference>
<comment type="similarity">
    <text evidence="7">Belongs to the class I-like SAM-binding methyltransferase superfamily. TrmB family.</text>
</comment>
<protein>
    <recommendedName>
        <fullName evidence="7">tRNA (guanine-N(7)-)-methyltransferase</fullName>
        <ecNumber evidence="7">2.1.1.33</ecNumber>
    </recommendedName>
    <alternativeName>
        <fullName evidence="7">tRNA (guanine(46)-N(7))-methyltransferase</fullName>
    </alternativeName>
    <alternativeName>
        <fullName evidence="7">tRNA(m7G46)-methyltransferase</fullName>
    </alternativeName>
</protein>
<sequence length="248" mass="27758">MTVRKPRRLSPEELAPYLLEIPAASPSRPPSGKISASTSDAGPAPPDVSAPESVETNEPPRSIDWAALFGNGNPVELEVGFGKGLFLVNAGASRPDRNFFGIEIVRKYQLFATTRIALRQLANVKTCCADAKRVLHDFVRPGSVDTVHVFFPDPWWKNKHKKRLLFTPDFATDVLNVLKLGGRLHFVSDVADYFEMVTGTLAGLTNFRRLAPPDANEPAHDMDYLTNFERKFRKEGRPIYRSMYEKVD</sequence>
<feature type="region of interest" description="Disordered" evidence="8">
    <location>
        <begin position="20"/>
        <end position="58"/>
    </location>
</feature>
<dbReference type="InterPro" id="IPR003358">
    <property type="entry name" value="tRNA_(Gua-N-7)_MeTrfase_Trmb"/>
</dbReference>
<dbReference type="CDD" id="cd02440">
    <property type="entry name" value="AdoMet_MTases"/>
    <property type="match status" value="1"/>
</dbReference>
<dbReference type="EMBL" id="NIDE01000001">
    <property type="protein sequence ID" value="OWK47238.1"/>
    <property type="molecule type" value="Genomic_DNA"/>
</dbReference>
<evidence type="ECO:0000256" key="6">
    <source>
        <dbReference type="ARBA" id="ARBA00022694"/>
    </source>
</evidence>
<comment type="catalytic activity">
    <reaction evidence="1 7">
        <text>guanosine(46) in tRNA + S-adenosyl-L-methionine = N(7)-methylguanosine(46) in tRNA + S-adenosyl-L-homocysteine</text>
        <dbReference type="Rhea" id="RHEA:42708"/>
        <dbReference type="Rhea" id="RHEA-COMP:10188"/>
        <dbReference type="Rhea" id="RHEA-COMP:10189"/>
        <dbReference type="ChEBI" id="CHEBI:57856"/>
        <dbReference type="ChEBI" id="CHEBI:59789"/>
        <dbReference type="ChEBI" id="CHEBI:74269"/>
        <dbReference type="ChEBI" id="CHEBI:74480"/>
        <dbReference type="EC" id="2.1.1.33"/>
    </reaction>
</comment>
<dbReference type="Proteomes" id="UP000214646">
    <property type="component" value="Unassembled WGS sequence"/>
</dbReference>
<feature type="binding site" evidence="7">
    <location>
        <position position="189"/>
    </location>
    <ligand>
        <name>substrate</name>
    </ligand>
</feature>
<evidence type="ECO:0000256" key="3">
    <source>
        <dbReference type="ARBA" id="ARBA00022603"/>
    </source>
</evidence>
<feature type="binding site" evidence="7">
    <location>
        <position position="103"/>
    </location>
    <ligand>
        <name>S-adenosyl-L-methionine</name>
        <dbReference type="ChEBI" id="CHEBI:59789"/>
    </ligand>
</feature>
<feature type="binding site" evidence="7">
    <location>
        <begin position="226"/>
        <end position="229"/>
    </location>
    <ligand>
        <name>substrate</name>
    </ligand>
</feature>
<keyword evidence="3 7" id="KW-0489">Methyltransferase</keyword>
<evidence type="ECO:0000256" key="1">
    <source>
        <dbReference type="ARBA" id="ARBA00000142"/>
    </source>
</evidence>
<dbReference type="PANTHER" id="PTHR23417">
    <property type="entry name" value="3-DEOXY-D-MANNO-OCTULOSONIC-ACID TRANSFERASE/TRNA GUANINE-N 7 - -METHYLTRANSFERASE"/>
    <property type="match status" value="1"/>
</dbReference>
<dbReference type="GO" id="GO:0008176">
    <property type="term" value="F:tRNA (guanine(46)-N7)-methyltransferase activity"/>
    <property type="evidence" value="ECO:0007669"/>
    <property type="project" value="UniProtKB-UniRule"/>
</dbReference>
<evidence type="ECO:0000256" key="5">
    <source>
        <dbReference type="ARBA" id="ARBA00022691"/>
    </source>
</evidence>
<proteinExistence type="inferred from homology"/>
<accession>A0A225E909</accession>
<keyword evidence="4 7" id="KW-0808">Transferase</keyword>
<dbReference type="InterPro" id="IPR029063">
    <property type="entry name" value="SAM-dependent_MTases_sf"/>
</dbReference>
<comment type="caution">
    <text evidence="7">Lacks conserved residue(s) required for the propagation of feature annotation.</text>
</comment>
<feature type="binding site" evidence="7">
    <location>
        <position position="157"/>
    </location>
    <ligand>
        <name>substrate</name>
    </ligand>
</feature>
<comment type="caution">
    <text evidence="9">The sequence shown here is derived from an EMBL/GenBank/DDBJ whole genome shotgun (WGS) entry which is preliminary data.</text>
</comment>
<evidence type="ECO:0000256" key="2">
    <source>
        <dbReference type="ARBA" id="ARBA00003015"/>
    </source>
</evidence>
<dbReference type="GO" id="GO:0043527">
    <property type="term" value="C:tRNA methyltransferase complex"/>
    <property type="evidence" value="ECO:0007669"/>
    <property type="project" value="TreeGrafter"/>
</dbReference>
<feature type="binding site" evidence="7">
    <location>
        <position position="78"/>
    </location>
    <ligand>
        <name>S-adenosyl-L-methionine</name>
        <dbReference type="ChEBI" id="CHEBI:59789"/>
    </ligand>
</feature>
<keyword evidence="10" id="KW-1185">Reference proteome</keyword>
<keyword evidence="5 7" id="KW-0949">S-adenosyl-L-methionine</keyword>
<name>A0A225E909_9BACT</name>
<evidence type="ECO:0000313" key="9">
    <source>
        <dbReference type="EMBL" id="OWK47238.1"/>
    </source>
</evidence>
<evidence type="ECO:0000256" key="7">
    <source>
        <dbReference type="HAMAP-Rule" id="MF_01057"/>
    </source>
</evidence>
<comment type="function">
    <text evidence="2 7">Catalyzes the formation of N(7)-methylguanine at position 46 (m7G46) in tRNA.</text>
</comment>
<dbReference type="AlphaFoldDB" id="A0A225E909"/>
<dbReference type="Gene3D" id="3.40.50.150">
    <property type="entry name" value="Vaccinia Virus protein VP39"/>
    <property type="match status" value="1"/>
</dbReference>
<comment type="pathway">
    <text evidence="7">tRNA modification; N(7)-methylguanine-tRNA biosynthesis.</text>
</comment>
<evidence type="ECO:0000256" key="4">
    <source>
        <dbReference type="ARBA" id="ARBA00022679"/>
    </source>
</evidence>
<organism evidence="9 10">
    <name type="scientific">Fimbriiglobus ruber</name>
    <dbReference type="NCBI Taxonomy" id="1908690"/>
    <lineage>
        <taxon>Bacteria</taxon>
        <taxon>Pseudomonadati</taxon>
        <taxon>Planctomycetota</taxon>
        <taxon>Planctomycetia</taxon>
        <taxon>Gemmatales</taxon>
        <taxon>Gemmataceae</taxon>
        <taxon>Fimbriiglobus</taxon>
    </lineage>
</organism>
<dbReference type="UniPathway" id="UPA00989"/>
<dbReference type="EC" id="2.1.1.33" evidence="7"/>
<dbReference type="Pfam" id="PF02390">
    <property type="entry name" value="Methyltransf_4"/>
    <property type="match status" value="1"/>
</dbReference>
<feature type="binding site" evidence="7">
    <location>
        <position position="153"/>
    </location>
    <ligand>
        <name>S-adenosyl-L-methionine</name>
        <dbReference type="ChEBI" id="CHEBI:59789"/>
    </ligand>
</feature>
<dbReference type="InterPro" id="IPR055361">
    <property type="entry name" value="tRNA_methyltr_TrmB_bact"/>
</dbReference>